<reference evidence="1 2" key="1">
    <citation type="submission" date="2017-02" db="EMBL/GenBank/DDBJ databases">
        <authorList>
            <person name="Dridi B."/>
        </authorList>
    </citation>
    <scope>NUCLEOTIDE SEQUENCE [LARGE SCALE GENOMIC DNA]</scope>
    <source>
        <strain evidence="1 2">JB380</strain>
    </source>
</reference>
<accession>A0A1R4I5U7</accession>
<name>A0A1R4I5U7_9GAMM</name>
<comment type="caution">
    <text evidence="1">The sequence shown here is derived from an EMBL/GenBank/DDBJ whole genome shotgun (WGS) entry which is preliminary data.</text>
</comment>
<dbReference type="AlphaFoldDB" id="A0A1R4I5U7"/>
<dbReference type="Proteomes" id="UP000196331">
    <property type="component" value="Unassembled WGS sequence"/>
</dbReference>
<dbReference type="InterPro" id="IPR008878">
    <property type="entry name" value="Transposase_IS66_Orf2"/>
</dbReference>
<dbReference type="PANTHER" id="PTHR36455:SF1">
    <property type="entry name" value="BLR8292 PROTEIN"/>
    <property type="match status" value="1"/>
</dbReference>
<proteinExistence type="predicted"/>
<dbReference type="Pfam" id="PF05717">
    <property type="entry name" value="TnpB_IS66"/>
    <property type="match status" value="1"/>
</dbReference>
<dbReference type="NCBIfam" id="NF033819">
    <property type="entry name" value="IS66_TnpB"/>
    <property type="match status" value="1"/>
</dbReference>
<organism evidence="1 2">
    <name type="scientific">Halomonas citrativorans</name>
    <dbReference type="NCBI Taxonomy" id="2742612"/>
    <lineage>
        <taxon>Bacteria</taxon>
        <taxon>Pseudomonadati</taxon>
        <taxon>Pseudomonadota</taxon>
        <taxon>Gammaproteobacteria</taxon>
        <taxon>Oceanospirillales</taxon>
        <taxon>Halomonadaceae</taxon>
        <taxon>Halomonas</taxon>
    </lineage>
</organism>
<evidence type="ECO:0000313" key="1">
    <source>
        <dbReference type="EMBL" id="SJN15036.1"/>
    </source>
</evidence>
<dbReference type="PANTHER" id="PTHR36455">
    <property type="match status" value="1"/>
</dbReference>
<dbReference type="EMBL" id="FUKM01000060">
    <property type="protein sequence ID" value="SJN15036.1"/>
    <property type="molecule type" value="Genomic_DNA"/>
</dbReference>
<evidence type="ECO:0000313" key="2">
    <source>
        <dbReference type="Proteomes" id="UP000196331"/>
    </source>
</evidence>
<protein>
    <submittedName>
        <fullName evidence="1">Mobile element protein</fullName>
    </submittedName>
</protein>
<sequence length="75" mass="8848">MDMRKQTDSLALLVQKAIVLNPFDQALLVFGNRPRDKQKERNGLVIWYKHLERERFKWPTHLDGETVTLTGQELN</sequence>
<gene>
    <name evidence="1" type="ORF">CZ787_18145</name>
</gene>